<feature type="transmembrane region" description="Helical" evidence="1">
    <location>
        <begin position="7"/>
        <end position="30"/>
    </location>
</feature>
<feature type="transmembrane region" description="Helical" evidence="1">
    <location>
        <begin position="195"/>
        <end position="219"/>
    </location>
</feature>
<feature type="transmembrane region" description="Helical" evidence="1">
    <location>
        <begin position="94"/>
        <end position="114"/>
    </location>
</feature>
<dbReference type="InterPro" id="IPR053220">
    <property type="entry name" value="Nematode_rcpt-like_serp_H"/>
</dbReference>
<evidence type="ECO:0000256" key="1">
    <source>
        <dbReference type="SAM" id="Phobius"/>
    </source>
</evidence>
<dbReference type="Pfam" id="PF10318">
    <property type="entry name" value="7TM_GPCR_Srh"/>
    <property type="match status" value="1"/>
</dbReference>
<organism evidence="2 3">
    <name type="scientific">Caenorhabditis tropicalis</name>
    <dbReference type="NCBI Taxonomy" id="1561998"/>
    <lineage>
        <taxon>Eukaryota</taxon>
        <taxon>Metazoa</taxon>
        <taxon>Ecdysozoa</taxon>
        <taxon>Nematoda</taxon>
        <taxon>Chromadorea</taxon>
        <taxon>Rhabditida</taxon>
        <taxon>Rhabditina</taxon>
        <taxon>Rhabditomorpha</taxon>
        <taxon>Rhabditoidea</taxon>
        <taxon>Rhabditidae</taxon>
        <taxon>Peloderinae</taxon>
        <taxon>Caenorhabditis</taxon>
    </lineage>
</organism>
<feature type="transmembrane region" description="Helical" evidence="1">
    <location>
        <begin position="50"/>
        <end position="73"/>
    </location>
</feature>
<keyword evidence="1" id="KW-0812">Transmembrane</keyword>
<reference evidence="3" key="1">
    <citation type="submission" date="2016-11" db="UniProtKB">
        <authorList>
            <consortium name="WormBaseParasite"/>
        </authorList>
    </citation>
    <scope>IDENTIFICATION</scope>
</reference>
<proteinExistence type="predicted"/>
<accession>A0A1I7T6H8</accession>
<keyword evidence="2" id="KW-1185">Reference proteome</keyword>
<protein>
    <submittedName>
        <fullName evidence="3">Serpentine Receptor, class H</fullName>
    </submittedName>
</protein>
<evidence type="ECO:0000313" key="3">
    <source>
        <dbReference type="WBParaSite" id="Csp11.Scaffold522.g2882.t2"/>
    </source>
</evidence>
<sequence length="284" mass="33154">MSTVKWYLFNLQFWIIAFDVSMGFLCIPFMLLPRMAGFPLGIAQYFGVPILFQTMMILIYLGFTLISIIAVFENRFNALCTFSFQQSWKFWRRPYLYAHYIGTAVIAVPFIFMVPEQSEAKKRTFQNLPCLPKYIYDAPVFVFSENYVYVVSSVVLFSFTMLGELIFFVTYLLTNTIHQMNSIRVSYRTAEIQKQLVNALIIQSFLPFTVLGLPMIYAWMSVMFDYYNQAYMNIALVICCTHGFCSTVVMICVHKPYRNELVRLLFSPKERYGPRRSDNVVDSS</sequence>
<keyword evidence="1" id="KW-0472">Membrane</keyword>
<dbReference type="Proteomes" id="UP000095282">
    <property type="component" value="Unplaced"/>
</dbReference>
<evidence type="ECO:0000313" key="2">
    <source>
        <dbReference type="Proteomes" id="UP000095282"/>
    </source>
</evidence>
<name>A0A1I7T6H8_9PELO</name>
<dbReference type="PANTHER" id="PTHR22941:SF2">
    <property type="entry name" value="SERPENTINE RECEPTOR, CLASS H-RELATED"/>
    <property type="match status" value="1"/>
</dbReference>
<dbReference type="SUPFAM" id="SSF81321">
    <property type="entry name" value="Family A G protein-coupled receptor-like"/>
    <property type="match status" value="1"/>
</dbReference>
<feature type="transmembrane region" description="Helical" evidence="1">
    <location>
        <begin position="231"/>
        <end position="253"/>
    </location>
</feature>
<dbReference type="WBParaSite" id="Csp11.Scaffold522.g2882.t2">
    <property type="protein sequence ID" value="Csp11.Scaffold522.g2882.t2"/>
    <property type="gene ID" value="Csp11.Scaffold522.g2882"/>
</dbReference>
<dbReference type="InterPro" id="IPR019422">
    <property type="entry name" value="7TM_GPCR_serpentine_rcpt_Srh"/>
</dbReference>
<dbReference type="PANTHER" id="PTHR22941">
    <property type="entry name" value="SERPENTINE RECEPTOR"/>
    <property type="match status" value="1"/>
</dbReference>
<feature type="transmembrane region" description="Helical" evidence="1">
    <location>
        <begin position="147"/>
        <end position="174"/>
    </location>
</feature>
<keyword evidence="1" id="KW-1133">Transmembrane helix</keyword>
<dbReference type="AlphaFoldDB" id="A0A1I7T6H8"/>